<comment type="catalytic activity">
    <reaction evidence="1">
        <text>ATP + protein L-histidine = ADP + protein N-phospho-L-histidine.</text>
        <dbReference type="EC" id="2.7.13.3"/>
    </reaction>
</comment>
<feature type="transmembrane region" description="Helical" evidence="7">
    <location>
        <begin position="18"/>
        <end position="37"/>
    </location>
</feature>
<keyword evidence="7" id="KW-1133">Transmembrane helix</keyword>
<dbReference type="EC" id="2.7.13.3" evidence="2"/>
<dbReference type="InterPro" id="IPR036097">
    <property type="entry name" value="HisK_dim/P_sf"/>
</dbReference>
<dbReference type="Proteomes" id="UP000430202">
    <property type="component" value="Unassembled WGS sequence"/>
</dbReference>
<keyword evidence="6" id="KW-0902">Two-component regulatory system</keyword>
<dbReference type="PROSITE" id="PS50109">
    <property type="entry name" value="HIS_KIN"/>
    <property type="match status" value="1"/>
</dbReference>
<evidence type="ECO:0000256" key="2">
    <source>
        <dbReference type="ARBA" id="ARBA00012438"/>
    </source>
</evidence>
<dbReference type="InterPro" id="IPR003594">
    <property type="entry name" value="HATPase_dom"/>
</dbReference>
<evidence type="ECO:0000256" key="6">
    <source>
        <dbReference type="ARBA" id="ARBA00023012"/>
    </source>
</evidence>
<evidence type="ECO:0000256" key="4">
    <source>
        <dbReference type="ARBA" id="ARBA00022679"/>
    </source>
</evidence>
<dbReference type="InterPro" id="IPR036890">
    <property type="entry name" value="HATPase_C_sf"/>
</dbReference>
<dbReference type="InterPro" id="IPR004358">
    <property type="entry name" value="Sig_transdc_His_kin-like_C"/>
</dbReference>
<dbReference type="PRINTS" id="PR00344">
    <property type="entry name" value="BCTRLSENSOR"/>
</dbReference>
<organism evidence="9 10">
    <name type="scientific">Maribacter litoralis</name>
    <dbReference type="NCBI Taxonomy" id="2059726"/>
    <lineage>
        <taxon>Bacteria</taxon>
        <taxon>Pseudomonadati</taxon>
        <taxon>Bacteroidota</taxon>
        <taxon>Flavobacteriia</taxon>
        <taxon>Flavobacteriales</taxon>
        <taxon>Flavobacteriaceae</taxon>
        <taxon>Maribacter</taxon>
    </lineage>
</organism>
<evidence type="ECO:0000256" key="5">
    <source>
        <dbReference type="ARBA" id="ARBA00022777"/>
    </source>
</evidence>
<feature type="domain" description="Histidine kinase" evidence="8">
    <location>
        <begin position="91"/>
        <end position="306"/>
    </location>
</feature>
<dbReference type="CDD" id="cd00082">
    <property type="entry name" value="HisKA"/>
    <property type="match status" value="1"/>
</dbReference>
<dbReference type="SUPFAM" id="SSF47384">
    <property type="entry name" value="Homodimeric domain of signal transducing histidine kinase"/>
    <property type="match status" value="1"/>
</dbReference>
<dbReference type="InterPro" id="IPR003661">
    <property type="entry name" value="HisK_dim/P_dom"/>
</dbReference>
<evidence type="ECO:0000259" key="8">
    <source>
        <dbReference type="PROSITE" id="PS50109"/>
    </source>
</evidence>
<dbReference type="SUPFAM" id="SSF55874">
    <property type="entry name" value="ATPase domain of HSP90 chaperone/DNA topoisomerase II/histidine kinase"/>
    <property type="match status" value="1"/>
</dbReference>
<keyword evidence="7" id="KW-0472">Membrane</keyword>
<reference evidence="9 10" key="1">
    <citation type="submission" date="2019-10" db="EMBL/GenBank/DDBJ databases">
        <authorList>
            <person name="Karimi E."/>
        </authorList>
    </citation>
    <scope>NUCLEOTIDE SEQUENCE [LARGE SCALE GENOMIC DNA]</scope>
    <source>
        <strain evidence="9">Maribacter sp. 151</strain>
    </source>
</reference>
<proteinExistence type="predicted"/>
<dbReference type="AlphaFoldDB" id="A0A653T334"/>
<dbReference type="EMBL" id="CABWLR010000003">
    <property type="protein sequence ID" value="VXB75372.1"/>
    <property type="molecule type" value="Genomic_DNA"/>
</dbReference>
<dbReference type="InterPro" id="IPR005467">
    <property type="entry name" value="His_kinase_dom"/>
</dbReference>
<evidence type="ECO:0000256" key="3">
    <source>
        <dbReference type="ARBA" id="ARBA00022553"/>
    </source>
</evidence>
<evidence type="ECO:0000256" key="1">
    <source>
        <dbReference type="ARBA" id="ARBA00000085"/>
    </source>
</evidence>
<dbReference type="Gene3D" id="1.10.287.130">
    <property type="match status" value="1"/>
</dbReference>
<name>A0A653T334_9FLAO</name>
<dbReference type="GO" id="GO:0004721">
    <property type="term" value="F:phosphoprotein phosphatase activity"/>
    <property type="evidence" value="ECO:0007669"/>
    <property type="project" value="TreeGrafter"/>
</dbReference>
<dbReference type="GO" id="GO:0000155">
    <property type="term" value="F:phosphorelay sensor kinase activity"/>
    <property type="evidence" value="ECO:0007669"/>
    <property type="project" value="InterPro"/>
</dbReference>
<dbReference type="SMART" id="SM00387">
    <property type="entry name" value="HATPase_c"/>
    <property type="match status" value="1"/>
</dbReference>
<dbReference type="GO" id="GO:0016036">
    <property type="term" value="P:cellular response to phosphate starvation"/>
    <property type="evidence" value="ECO:0007669"/>
    <property type="project" value="TreeGrafter"/>
</dbReference>
<dbReference type="PANTHER" id="PTHR45453">
    <property type="entry name" value="PHOSPHATE REGULON SENSOR PROTEIN PHOR"/>
    <property type="match status" value="1"/>
</dbReference>
<evidence type="ECO:0000313" key="9">
    <source>
        <dbReference type="EMBL" id="VXB75372.1"/>
    </source>
</evidence>
<feature type="transmembrane region" description="Helical" evidence="7">
    <location>
        <begin position="43"/>
        <end position="67"/>
    </location>
</feature>
<dbReference type="Gene3D" id="3.30.565.10">
    <property type="entry name" value="Histidine kinase-like ATPase, C-terminal domain"/>
    <property type="match status" value="1"/>
</dbReference>
<accession>A0A653T334</accession>
<dbReference type="Pfam" id="PF02518">
    <property type="entry name" value="HATPase_c"/>
    <property type="match status" value="1"/>
</dbReference>
<sequence length="309" mass="34686">MPKPIEKLENLLSKPHRIVVVAVLMAVLLFLISSFFFKVANFGYGLGMSIILPIIISYPISLVVIGYTQKIKKQKQELVKLDTINKKLFTLISHDIRSPIATLQSLVYSMAFNDFDRKTEKEYLGQLSKHIANLDMFLTDLLQWSQDQIQNKPVNFTLFKCNDILTQVGGLFEGLLMEKQIDFTIGDLDSAIYADKQNYAFVIRNLLHNAIKFTPKNGKIHICLKVKGNEVHTIVKDTGVGLNKEEIDTIFEGEKLFTQLGTSDEKGTGFGLNACIDYLKKNNGRLSIESTPGKGTKFSVILPNSSTAF</sequence>
<keyword evidence="4 9" id="KW-0808">Transferase</keyword>
<keyword evidence="10" id="KW-1185">Reference proteome</keyword>
<gene>
    <name evidence="9" type="ORF">MARI151_30508</name>
</gene>
<evidence type="ECO:0000313" key="10">
    <source>
        <dbReference type="Proteomes" id="UP000430202"/>
    </source>
</evidence>
<dbReference type="RefSeq" id="WP_159303079.1">
    <property type="nucleotide sequence ID" value="NZ_LR733271.1"/>
</dbReference>
<keyword evidence="7" id="KW-0812">Transmembrane</keyword>
<keyword evidence="3" id="KW-0597">Phosphoprotein</keyword>
<evidence type="ECO:0000256" key="7">
    <source>
        <dbReference type="SAM" id="Phobius"/>
    </source>
</evidence>
<dbReference type="PANTHER" id="PTHR45453:SF1">
    <property type="entry name" value="PHOSPHATE REGULON SENSOR PROTEIN PHOR"/>
    <property type="match status" value="1"/>
</dbReference>
<keyword evidence="5 9" id="KW-0418">Kinase</keyword>
<protein>
    <recommendedName>
        <fullName evidence="2">histidine kinase</fullName>
        <ecNumber evidence="2">2.7.13.3</ecNumber>
    </recommendedName>
</protein>
<dbReference type="InterPro" id="IPR050351">
    <property type="entry name" value="BphY/WalK/GraS-like"/>
</dbReference>
<dbReference type="GO" id="GO:0005886">
    <property type="term" value="C:plasma membrane"/>
    <property type="evidence" value="ECO:0007669"/>
    <property type="project" value="TreeGrafter"/>
</dbReference>